<accession>A0A4Y2NAY7</accession>
<gene>
    <name evidence="1" type="ORF">AVEN_155854_1</name>
</gene>
<protein>
    <submittedName>
        <fullName evidence="1">Uncharacterized protein</fullName>
    </submittedName>
</protein>
<evidence type="ECO:0000313" key="2">
    <source>
        <dbReference type="Proteomes" id="UP000499080"/>
    </source>
</evidence>
<evidence type="ECO:0000313" key="1">
    <source>
        <dbReference type="EMBL" id="GBN36113.1"/>
    </source>
</evidence>
<dbReference type="AlphaFoldDB" id="A0A4Y2NAY7"/>
<reference evidence="1 2" key="1">
    <citation type="journal article" date="2019" name="Sci. Rep.">
        <title>Orb-weaving spider Araneus ventricosus genome elucidates the spidroin gene catalogue.</title>
        <authorList>
            <person name="Kono N."/>
            <person name="Nakamura H."/>
            <person name="Ohtoshi R."/>
            <person name="Moran D.A.P."/>
            <person name="Shinohara A."/>
            <person name="Yoshida Y."/>
            <person name="Fujiwara M."/>
            <person name="Mori M."/>
            <person name="Tomita M."/>
            <person name="Arakawa K."/>
        </authorList>
    </citation>
    <scope>NUCLEOTIDE SEQUENCE [LARGE SCALE GENOMIC DNA]</scope>
</reference>
<organism evidence="1 2">
    <name type="scientific">Araneus ventricosus</name>
    <name type="common">Orbweaver spider</name>
    <name type="synonym">Epeira ventricosa</name>
    <dbReference type="NCBI Taxonomy" id="182803"/>
    <lineage>
        <taxon>Eukaryota</taxon>
        <taxon>Metazoa</taxon>
        <taxon>Ecdysozoa</taxon>
        <taxon>Arthropoda</taxon>
        <taxon>Chelicerata</taxon>
        <taxon>Arachnida</taxon>
        <taxon>Araneae</taxon>
        <taxon>Araneomorphae</taxon>
        <taxon>Entelegynae</taxon>
        <taxon>Araneoidea</taxon>
        <taxon>Araneidae</taxon>
        <taxon>Araneus</taxon>
    </lineage>
</organism>
<dbReference type="EMBL" id="BGPR01008789">
    <property type="protein sequence ID" value="GBN36113.1"/>
    <property type="molecule type" value="Genomic_DNA"/>
</dbReference>
<proteinExistence type="predicted"/>
<comment type="caution">
    <text evidence="1">The sequence shown here is derived from an EMBL/GenBank/DDBJ whole genome shotgun (WGS) entry which is preliminary data.</text>
</comment>
<keyword evidence="2" id="KW-1185">Reference proteome</keyword>
<dbReference type="Proteomes" id="UP000499080">
    <property type="component" value="Unassembled WGS sequence"/>
</dbReference>
<name>A0A4Y2NAY7_ARAVE</name>
<sequence length="245" mass="28143">MLKVRRKWTVARDEHNFGPLPWSRTCLDFRQNVVNTPAYFSIAPFFLPAEDGLLLKQTLDMVSWCCDAYRASLLCDLGLVVWSRLRYRRVQPRNTIPLKISRVCGCGRQKKSWWKPTFTEILLVMDRKVVEGGRTRIGSSPEGIRGCNRISEHSEKGEQSGINYEGRRMIEYVPSDKGALLPPSHKKALLEWEMEFYILSGGFCLNTTEERHFREENLCISLEEGLSGFSWANLDVTGFGNRVFG</sequence>